<protein>
    <submittedName>
        <fullName evidence="1">Uncharacterized protein</fullName>
    </submittedName>
</protein>
<dbReference type="EMBL" id="CP002038">
    <property type="protein sequence ID" value="ADM99859.1"/>
    <property type="molecule type" value="Genomic_DNA"/>
</dbReference>
<dbReference type="KEGG" id="ddd:Dda3937_00165"/>
<name>E0SEC5_DICD3</name>
<reference evidence="1 2" key="1">
    <citation type="journal article" date="2011" name="J. Bacteriol.">
        <title>Genome sequence of the plant-pathogenic bacterium Dickeya dadantii 3937.</title>
        <authorList>
            <person name="Glasner J.D."/>
            <person name="Yang C.H."/>
            <person name="Reverchon S."/>
            <person name="Hugouvieux-Cotte-Pattat N."/>
            <person name="Condemine G."/>
            <person name="Bohin J.P."/>
            <person name="Van Gijsegem F."/>
            <person name="Yang S."/>
            <person name="Franza T."/>
            <person name="Expert D."/>
            <person name="Plunkett G. III"/>
            <person name="San Francisco M.J."/>
            <person name="Charkowski A.O."/>
            <person name="Py B."/>
            <person name="Bell K."/>
            <person name="Rauscher L."/>
            <person name="Rodriguez-Palenzuela P."/>
            <person name="Toussaint A."/>
            <person name="Holeva M.C."/>
            <person name="He S.Y."/>
            <person name="Douet V."/>
            <person name="Boccara M."/>
            <person name="Blanco C."/>
            <person name="Toth I."/>
            <person name="Anderson B.D."/>
            <person name="Biehl B.S."/>
            <person name="Mau B."/>
            <person name="Flynn S.M."/>
            <person name="Barras F."/>
            <person name="Lindeberg M."/>
            <person name="Birch P.R."/>
            <person name="Tsuyumu S."/>
            <person name="Shi X."/>
            <person name="Hibbing M."/>
            <person name="Yap M.N."/>
            <person name="Carpentier M."/>
            <person name="Dassa E."/>
            <person name="Umehara M."/>
            <person name="Kim J.F."/>
            <person name="Rusch M."/>
            <person name="Soni P."/>
            <person name="Mayhew G.F."/>
            <person name="Fouts D.E."/>
            <person name="Gill S.R."/>
            <person name="Blattner F.R."/>
            <person name="Keen N.T."/>
            <person name="Perna N.T."/>
        </authorList>
    </citation>
    <scope>NUCLEOTIDE SEQUENCE [LARGE SCALE GENOMIC DNA]</scope>
    <source>
        <strain evidence="1 2">3937</strain>
    </source>
</reference>
<evidence type="ECO:0000313" key="2">
    <source>
        <dbReference type="Proteomes" id="UP000006859"/>
    </source>
</evidence>
<dbReference type="AlphaFoldDB" id="E0SEC5"/>
<dbReference type="HOGENOM" id="CLU_2751308_0_0_6"/>
<sequence length="70" mass="7753">MLLTIDSRRHADNAIALKTAIAHDSMVRQRTDGFSAAGTRGCKTRFGINTPVILLCYFAIKTERINSVML</sequence>
<dbReference type="Proteomes" id="UP000006859">
    <property type="component" value="Chromosome"/>
</dbReference>
<evidence type="ECO:0000313" key="1">
    <source>
        <dbReference type="EMBL" id="ADM99859.1"/>
    </source>
</evidence>
<accession>E0SEC5</accession>
<organism evidence="1 2">
    <name type="scientific">Dickeya dadantii (strain 3937)</name>
    <name type="common">Erwinia chrysanthemi (strain 3937)</name>
    <dbReference type="NCBI Taxonomy" id="198628"/>
    <lineage>
        <taxon>Bacteria</taxon>
        <taxon>Pseudomonadati</taxon>
        <taxon>Pseudomonadota</taxon>
        <taxon>Gammaproteobacteria</taxon>
        <taxon>Enterobacterales</taxon>
        <taxon>Pectobacteriaceae</taxon>
        <taxon>Dickeya</taxon>
    </lineage>
</organism>
<gene>
    <name evidence="1" type="ordered locus">Dda3937_00165</name>
</gene>
<keyword evidence="2" id="KW-1185">Reference proteome</keyword>
<proteinExistence type="predicted"/>
<dbReference type="STRING" id="198628.Dda3937_00165"/>